<evidence type="ECO:0000313" key="2">
    <source>
        <dbReference type="EMBL" id="MBA4666207.1"/>
    </source>
</evidence>
<reference evidence="2" key="1">
    <citation type="journal article" date="2013" name="J. Plant Res.">
        <title>Effect of fungi and light on seed germination of three Opuntia species from semiarid lands of central Mexico.</title>
        <authorList>
            <person name="Delgado-Sanchez P."/>
            <person name="Jimenez-Bremont J.F."/>
            <person name="Guerrero-Gonzalez Mde L."/>
            <person name="Flores J."/>
        </authorList>
    </citation>
    <scope>NUCLEOTIDE SEQUENCE</scope>
    <source>
        <tissue evidence="2">Cladode</tissue>
    </source>
</reference>
<dbReference type="EMBL" id="GISG01230880">
    <property type="protein sequence ID" value="MBA4666208.1"/>
    <property type="molecule type" value="Transcribed_RNA"/>
</dbReference>
<feature type="compositionally biased region" description="Polar residues" evidence="1">
    <location>
        <begin position="93"/>
        <end position="102"/>
    </location>
</feature>
<protein>
    <submittedName>
        <fullName evidence="2">Uncharacterized protein</fullName>
    </submittedName>
</protein>
<evidence type="ECO:0000256" key="1">
    <source>
        <dbReference type="SAM" id="MobiDB-lite"/>
    </source>
</evidence>
<accession>A0A7C9EI98</accession>
<name>A0A7C9EI98_OPUST</name>
<dbReference type="AlphaFoldDB" id="A0A7C9EI98"/>
<sequence length="102" mass="11818">MLDCPKCFLGTWANQTGHLHPQLVHFLPDPPHLQHRIHRPSEDTPYQPRRKIVRSELNLPDHSPLLVDLHQHRIPRPPQGSLQPSHLQEEGPQVSTLSPHWN</sequence>
<organism evidence="2">
    <name type="scientific">Opuntia streptacantha</name>
    <name type="common">Prickly pear cactus</name>
    <name type="synonym">Opuntia cardona</name>
    <dbReference type="NCBI Taxonomy" id="393608"/>
    <lineage>
        <taxon>Eukaryota</taxon>
        <taxon>Viridiplantae</taxon>
        <taxon>Streptophyta</taxon>
        <taxon>Embryophyta</taxon>
        <taxon>Tracheophyta</taxon>
        <taxon>Spermatophyta</taxon>
        <taxon>Magnoliopsida</taxon>
        <taxon>eudicotyledons</taxon>
        <taxon>Gunneridae</taxon>
        <taxon>Pentapetalae</taxon>
        <taxon>Caryophyllales</taxon>
        <taxon>Cactineae</taxon>
        <taxon>Cactaceae</taxon>
        <taxon>Opuntioideae</taxon>
        <taxon>Opuntia</taxon>
    </lineage>
</organism>
<feature type="region of interest" description="Disordered" evidence="1">
    <location>
        <begin position="73"/>
        <end position="102"/>
    </location>
</feature>
<proteinExistence type="predicted"/>
<dbReference type="EMBL" id="GISG01230878">
    <property type="protein sequence ID" value="MBA4666207.1"/>
    <property type="molecule type" value="Transcribed_RNA"/>
</dbReference>
<reference evidence="2" key="2">
    <citation type="submission" date="2020-07" db="EMBL/GenBank/DDBJ databases">
        <authorList>
            <person name="Vera ALvarez R."/>
            <person name="Arias-Moreno D.M."/>
            <person name="Jimenez-Jacinto V."/>
            <person name="Jimenez-Bremont J.F."/>
            <person name="Swaminathan K."/>
            <person name="Moose S.P."/>
            <person name="Guerrero-Gonzalez M.L."/>
            <person name="Marino-Ramirez L."/>
            <person name="Landsman D."/>
            <person name="Rodriguez-Kessler M."/>
            <person name="Delgado-Sanchez P."/>
        </authorList>
    </citation>
    <scope>NUCLEOTIDE SEQUENCE</scope>
    <source>
        <tissue evidence="2">Cladode</tissue>
    </source>
</reference>